<evidence type="ECO:0000256" key="8">
    <source>
        <dbReference type="PROSITE-ProRule" id="PRU10141"/>
    </source>
</evidence>
<dbReference type="PANTHER" id="PTHR24346:SF30">
    <property type="entry name" value="MATERNAL EMBRYONIC LEUCINE ZIPPER KINASE"/>
    <property type="match status" value="1"/>
</dbReference>
<evidence type="ECO:0000256" key="5">
    <source>
        <dbReference type="ARBA" id="ARBA00022840"/>
    </source>
</evidence>
<dbReference type="InParanoid" id="A0A2P6NPU1"/>
<dbReference type="PANTHER" id="PTHR24346">
    <property type="entry name" value="MAP/MICROTUBULE AFFINITY-REGULATING KINASE"/>
    <property type="match status" value="1"/>
</dbReference>
<dbReference type="FunFam" id="1.10.510.10:FF:000571">
    <property type="entry name" value="Maternal embryonic leucine zipper kinase"/>
    <property type="match status" value="1"/>
</dbReference>
<proteinExistence type="inferred from homology"/>
<comment type="catalytic activity">
    <reaction evidence="7">
        <text>L-seryl-[protein] + ATP = O-phospho-L-seryl-[protein] + ADP + H(+)</text>
        <dbReference type="Rhea" id="RHEA:17989"/>
        <dbReference type="Rhea" id="RHEA-COMP:9863"/>
        <dbReference type="Rhea" id="RHEA-COMP:11604"/>
        <dbReference type="ChEBI" id="CHEBI:15378"/>
        <dbReference type="ChEBI" id="CHEBI:29999"/>
        <dbReference type="ChEBI" id="CHEBI:30616"/>
        <dbReference type="ChEBI" id="CHEBI:83421"/>
        <dbReference type="ChEBI" id="CHEBI:456216"/>
        <dbReference type="EC" id="2.7.11.1"/>
    </reaction>
</comment>
<keyword evidence="12" id="KW-1185">Reference proteome</keyword>
<evidence type="ECO:0000256" key="9">
    <source>
        <dbReference type="RuleBase" id="RU000304"/>
    </source>
</evidence>
<keyword evidence="4" id="KW-0808">Transferase</keyword>
<comment type="similarity">
    <text evidence="9">Belongs to the protein kinase superfamily.</text>
</comment>
<dbReference type="OrthoDB" id="63267at2759"/>
<dbReference type="EMBL" id="MDYQ01000037">
    <property type="protein sequence ID" value="PRP85963.1"/>
    <property type="molecule type" value="Genomic_DNA"/>
</dbReference>
<evidence type="ECO:0000313" key="12">
    <source>
        <dbReference type="Proteomes" id="UP000241769"/>
    </source>
</evidence>
<dbReference type="InterPro" id="IPR000719">
    <property type="entry name" value="Prot_kinase_dom"/>
</dbReference>
<dbReference type="InterPro" id="IPR008271">
    <property type="entry name" value="Ser/Thr_kinase_AS"/>
</dbReference>
<dbReference type="SMART" id="SM00220">
    <property type="entry name" value="S_TKc"/>
    <property type="match status" value="1"/>
</dbReference>
<keyword evidence="5 8" id="KW-0067">ATP-binding</keyword>
<protein>
    <recommendedName>
        <fullName evidence="1">non-specific serine/threonine protein kinase</fullName>
        <ecNumber evidence="1">2.7.11.1</ecNumber>
    </recommendedName>
</protein>
<dbReference type="InterPro" id="IPR017441">
    <property type="entry name" value="Protein_kinase_ATP_BS"/>
</dbReference>
<dbReference type="PROSITE" id="PS00107">
    <property type="entry name" value="PROTEIN_KINASE_ATP"/>
    <property type="match status" value="1"/>
</dbReference>
<dbReference type="PROSITE" id="PS50011">
    <property type="entry name" value="PROTEIN_KINASE_DOM"/>
    <property type="match status" value="1"/>
</dbReference>
<dbReference type="PROSITE" id="PS00108">
    <property type="entry name" value="PROTEIN_KINASE_ST"/>
    <property type="match status" value="1"/>
</dbReference>
<evidence type="ECO:0000256" key="7">
    <source>
        <dbReference type="ARBA" id="ARBA00048679"/>
    </source>
</evidence>
<evidence type="ECO:0000259" key="10">
    <source>
        <dbReference type="PROSITE" id="PS50011"/>
    </source>
</evidence>
<keyword evidence="4" id="KW-0418">Kinase</keyword>
<gene>
    <name evidence="11" type="ORF">PROFUN_06085</name>
</gene>
<evidence type="ECO:0000256" key="6">
    <source>
        <dbReference type="ARBA" id="ARBA00047899"/>
    </source>
</evidence>
<comment type="catalytic activity">
    <reaction evidence="6">
        <text>L-threonyl-[protein] + ATP = O-phospho-L-threonyl-[protein] + ADP + H(+)</text>
        <dbReference type="Rhea" id="RHEA:46608"/>
        <dbReference type="Rhea" id="RHEA-COMP:11060"/>
        <dbReference type="Rhea" id="RHEA-COMP:11605"/>
        <dbReference type="ChEBI" id="CHEBI:15378"/>
        <dbReference type="ChEBI" id="CHEBI:30013"/>
        <dbReference type="ChEBI" id="CHEBI:30616"/>
        <dbReference type="ChEBI" id="CHEBI:61977"/>
        <dbReference type="ChEBI" id="CHEBI:456216"/>
        <dbReference type="EC" id="2.7.11.1"/>
    </reaction>
</comment>
<keyword evidence="2 9" id="KW-0723">Serine/threonine-protein kinase</keyword>
<dbReference type="Pfam" id="PF00069">
    <property type="entry name" value="Pkinase"/>
    <property type="match status" value="1"/>
</dbReference>
<feature type="domain" description="Protein kinase" evidence="10">
    <location>
        <begin position="51"/>
        <end position="298"/>
    </location>
</feature>
<dbReference type="GO" id="GO:0035556">
    <property type="term" value="P:intracellular signal transduction"/>
    <property type="evidence" value="ECO:0007669"/>
    <property type="project" value="TreeGrafter"/>
</dbReference>
<feature type="binding site" evidence="8">
    <location>
        <position position="78"/>
    </location>
    <ligand>
        <name>ATP</name>
        <dbReference type="ChEBI" id="CHEBI:30616"/>
    </ligand>
</feature>
<reference evidence="11 12" key="1">
    <citation type="journal article" date="2018" name="Genome Biol. Evol.">
        <title>Multiple Roots of Fruiting Body Formation in Amoebozoa.</title>
        <authorList>
            <person name="Hillmann F."/>
            <person name="Forbes G."/>
            <person name="Novohradska S."/>
            <person name="Ferling I."/>
            <person name="Riege K."/>
            <person name="Groth M."/>
            <person name="Westermann M."/>
            <person name="Marz M."/>
            <person name="Spaller T."/>
            <person name="Winckler T."/>
            <person name="Schaap P."/>
            <person name="Glockner G."/>
        </authorList>
    </citation>
    <scope>NUCLEOTIDE SEQUENCE [LARGE SCALE GENOMIC DNA]</scope>
    <source>
        <strain evidence="11 12">Jena</strain>
    </source>
</reference>
<keyword evidence="3 8" id="KW-0547">Nucleotide-binding</keyword>
<dbReference type="STRING" id="1890364.A0A2P6NPU1"/>
<comment type="caution">
    <text evidence="11">The sequence shown here is derived from an EMBL/GenBank/DDBJ whole genome shotgun (WGS) entry which is preliminary data.</text>
</comment>
<evidence type="ECO:0000256" key="4">
    <source>
        <dbReference type="ARBA" id="ARBA00022777"/>
    </source>
</evidence>
<accession>A0A2P6NPU1</accession>
<sequence>MNRGESYRLAWDDVCFTTAYAPQLFSGEFLFQSQLAGRRACTMRSLDVNNIAIKEELGKGGFGSVFLAKHGSCDIVLKKMMRTPSHRLEGVAKREYDLSSRLKHPNLVRMRHSFDTQTDHCLVMDVVEGIDLFRFMEAHDFSPIDEILFRKAFKGLCKGLEHSHTKGVAHLDIKPENIMVGDGGHLTLIDFGLATDSINCSSYRGSPEYAAPEVWRRTPYNPFCADVWSLGVVLYVGLTGCSPFAEDCAASTMTQTPKLEWPIELDISMRVKELVQWMMEYRPEDRPTVKDILNHKWLMKKSLLARISPRLTRKNQA</sequence>
<dbReference type="GO" id="GO:0005524">
    <property type="term" value="F:ATP binding"/>
    <property type="evidence" value="ECO:0007669"/>
    <property type="project" value="UniProtKB-UniRule"/>
</dbReference>
<dbReference type="Proteomes" id="UP000241769">
    <property type="component" value="Unassembled WGS sequence"/>
</dbReference>
<evidence type="ECO:0000256" key="2">
    <source>
        <dbReference type="ARBA" id="ARBA00022527"/>
    </source>
</evidence>
<dbReference type="Gene3D" id="1.10.510.10">
    <property type="entry name" value="Transferase(Phosphotransferase) domain 1"/>
    <property type="match status" value="1"/>
</dbReference>
<dbReference type="GO" id="GO:0004674">
    <property type="term" value="F:protein serine/threonine kinase activity"/>
    <property type="evidence" value="ECO:0007669"/>
    <property type="project" value="UniProtKB-KW"/>
</dbReference>
<evidence type="ECO:0000313" key="11">
    <source>
        <dbReference type="EMBL" id="PRP85963.1"/>
    </source>
</evidence>
<evidence type="ECO:0000256" key="3">
    <source>
        <dbReference type="ARBA" id="ARBA00022741"/>
    </source>
</evidence>
<dbReference type="AlphaFoldDB" id="A0A2P6NPU1"/>
<dbReference type="EC" id="2.7.11.1" evidence="1"/>
<organism evidence="11 12">
    <name type="scientific">Planoprotostelium fungivorum</name>
    <dbReference type="NCBI Taxonomy" id="1890364"/>
    <lineage>
        <taxon>Eukaryota</taxon>
        <taxon>Amoebozoa</taxon>
        <taxon>Evosea</taxon>
        <taxon>Variosea</taxon>
        <taxon>Cavosteliida</taxon>
        <taxon>Cavosteliaceae</taxon>
        <taxon>Planoprotostelium</taxon>
    </lineage>
</organism>
<dbReference type="SUPFAM" id="SSF56112">
    <property type="entry name" value="Protein kinase-like (PK-like)"/>
    <property type="match status" value="1"/>
</dbReference>
<name>A0A2P6NPU1_9EUKA</name>
<evidence type="ECO:0000256" key="1">
    <source>
        <dbReference type="ARBA" id="ARBA00012513"/>
    </source>
</evidence>
<dbReference type="GO" id="GO:0005737">
    <property type="term" value="C:cytoplasm"/>
    <property type="evidence" value="ECO:0007669"/>
    <property type="project" value="TreeGrafter"/>
</dbReference>
<dbReference type="InterPro" id="IPR011009">
    <property type="entry name" value="Kinase-like_dom_sf"/>
</dbReference>